<keyword evidence="3" id="KW-0808">Transferase</keyword>
<accession>A0A914XQZ6</accession>
<feature type="compositionally biased region" description="Gly residues" evidence="11">
    <location>
        <begin position="1"/>
        <end position="12"/>
    </location>
</feature>
<dbReference type="InterPro" id="IPR020635">
    <property type="entry name" value="Tyr_kinase_cat_dom"/>
</dbReference>
<evidence type="ECO:0000256" key="4">
    <source>
        <dbReference type="ARBA" id="ARBA00022741"/>
    </source>
</evidence>
<dbReference type="Pfam" id="PF22931">
    <property type="entry name" value="SAM_TNK"/>
    <property type="match status" value="1"/>
</dbReference>
<dbReference type="InterPro" id="IPR001452">
    <property type="entry name" value="SH3_domain"/>
</dbReference>
<dbReference type="PANTHER" id="PTHR24418">
    <property type="entry name" value="TYROSINE-PROTEIN KINASE"/>
    <property type="match status" value="1"/>
</dbReference>
<keyword evidence="4 10" id="KW-0547">Nucleotide-binding</keyword>
<feature type="compositionally biased region" description="Basic and acidic residues" evidence="11">
    <location>
        <begin position="13"/>
        <end position="26"/>
    </location>
</feature>
<name>A0A914XQZ6_9BILA</name>
<dbReference type="PROSITE" id="PS50011">
    <property type="entry name" value="PROTEIN_KINASE_DOM"/>
    <property type="match status" value="1"/>
</dbReference>
<keyword evidence="2 9" id="KW-0728">SH3 domain</keyword>
<dbReference type="EC" id="2.7.10.2" evidence="1"/>
<keyword evidence="14" id="KW-1185">Reference proteome</keyword>
<evidence type="ECO:0000256" key="5">
    <source>
        <dbReference type="ARBA" id="ARBA00022777"/>
    </source>
</evidence>
<dbReference type="PROSITE" id="PS00107">
    <property type="entry name" value="PROTEIN_KINASE_ATP"/>
    <property type="match status" value="1"/>
</dbReference>
<evidence type="ECO:0000313" key="15">
    <source>
        <dbReference type="WBParaSite" id="PSAMB.scaffold910size38730.g9775.t1"/>
    </source>
</evidence>
<evidence type="ECO:0000313" key="14">
    <source>
        <dbReference type="Proteomes" id="UP000887566"/>
    </source>
</evidence>
<feature type="region of interest" description="Disordered" evidence="11">
    <location>
        <begin position="1"/>
        <end position="26"/>
    </location>
</feature>
<dbReference type="Pfam" id="PF07714">
    <property type="entry name" value="PK_Tyr_Ser-Thr"/>
    <property type="match status" value="1"/>
</dbReference>
<evidence type="ECO:0000256" key="2">
    <source>
        <dbReference type="ARBA" id="ARBA00022443"/>
    </source>
</evidence>
<proteinExistence type="predicted"/>
<reference evidence="15" key="1">
    <citation type="submission" date="2022-11" db="UniProtKB">
        <authorList>
            <consortium name="WormBaseParasite"/>
        </authorList>
    </citation>
    <scope>IDENTIFICATION</scope>
</reference>
<dbReference type="Gene3D" id="1.10.510.10">
    <property type="entry name" value="Transferase(Phosphotransferase) domain 1"/>
    <property type="match status" value="1"/>
</dbReference>
<evidence type="ECO:0000256" key="6">
    <source>
        <dbReference type="ARBA" id="ARBA00022840"/>
    </source>
</evidence>
<dbReference type="Gene3D" id="3.30.200.20">
    <property type="entry name" value="Phosphorylase Kinase, domain 1"/>
    <property type="match status" value="1"/>
</dbReference>
<dbReference type="InterPro" id="IPR001245">
    <property type="entry name" value="Ser-Thr/Tyr_kinase_cat_dom"/>
</dbReference>
<comment type="catalytic activity">
    <reaction evidence="8">
        <text>L-threonyl-[protein] + ATP = O-phospho-L-threonyl-[protein] + ADP + H(+)</text>
        <dbReference type="Rhea" id="RHEA:46608"/>
        <dbReference type="Rhea" id="RHEA-COMP:11060"/>
        <dbReference type="Rhea" id="RHEA-COMP:11605"/>
        <dbReference type="ChEBI" id="CHEBI:15378"/>
        <dbReference type="ChEBI" id="CHEBI:30013"/>
        <dbReference type="ChEBI" id="CHEBI:30616"/>
        <dbReference type="ChEBI" id="CHEBI:61977"/>
        <dbReference type="ChEBI" id="CHEBI:456216"/>
        <dbReference type="EC" id="2.7.11.1"/>
    </reaction>
</comment>
<dbReference type="GO" id="GO:0004674">
    <property type="term" value="F:protein serine/threonine kinase activity"/>
    <property type="evidence" value="ECO:0007669"/>
    <property type="project" value="UniProtKB-EC"/>
</dbReference>
<evidence type="ECO:0000256" key="3">
    <source>
        <dbReference type="ARBA" id="ARBA00022679"/>
    </source>
</evidence>
<dbReference type="InterPro" id="IPR049587">
    <property type="entry name" value="TNK-like_SAM"/>
</dbReference>
<protein>
    <recommendedName>
        <fullName evidence="1">non-specific protein-tyrosine kinase</fullName>
        <ecNumber evidence="1">2.7.10.2</ecNumber>
    </recommendedName>
</protein>
<evidence type="ECO:0000256" key="8">
    <source>
        <dbReference type="ARBA" id="ARBA00047899"/>
    </source>
</evidence>
<dbReference type="InterPro" id="IPR011009">
    <property type="entry name" value="Kinase-like_dom_sf"/>
</dbReference>
<dbReference type="InterPro" id="IPR008266">
    <property type="entry name" value="Tyr_kinase_AS"/>
</dbReference>
<dbReference type="GO" id="GO:0004715">
    <property type="term" value="F:non-membrane spanning protein tyrosine kinase activity"/>
    <property type="evidence" value="ECO:0007669"/>
    <property type="project" value="UniProtKB-EC"/>
</dbReference>
<feature type="domain" description="Protein kinase" evidence="13">
    <location>
        <begin position="133"/>
        <end position="398"/>
    </location>
</feature>
<dbReference type="PROSITE" id="PS00109">
    <property type="entry name" value="PROTEIN_KINASE_TYR"/>
    <property type="match status" value="1"/>
</dbReference>
<sequence>MNGHSDGGSEGVGEGRTKGDGNDGKGRKMSLLDLLVEAELSSYHTSMKTKLKLRHAEHLKFVTEDDLAEIGMSKPEQRRLWKTFHRHFPVSLVAKIKKKVFGRGHETPEIDRKRFATADKQASEQHIIPITCITLCKQLGEGEFGAVWQGVWQSSSGGVQVAVKCVASEKLLSNPLSFLQEAAIMHRINHAHIVRLFGVVLDTKEIMLVTELAPLRSLLECLKERALRASFPVERLCEYVDQICEGMCYLEGQRLIHRDLAARNILVFSAEKVKISDFGLSRSLGVGEDYYRSNFSVSLKLPIAWCAPEAINFLKFTSASDVWALGVTMWEMFSYGFQPWVGMTGAQILSAIDSPRSQRLEQPDACPQEYYSLMLQCWEHDPNNRPKFADIRSVLPEIQPQRVRSISACNDGQMDHLQYAKDELITVLSKRPREYPDGYYWRGVVKSGRTGLFLPSNTIAHIGAEYPSSMLTSVTDSSASSTLMNGMSHLKSSFGRADKKKKPLQRITAIDAV</sequence>
<dbReference type="InterPro" id="IPR055175">
    <property type="entry name" value="ACK/TNK-like_SAM"/>
</dbReference>
<dbReference type="AlphaFoldDB" id="A0A914XQZ6"/>
<dbReference type="InterPro" id="IPR000719">
    <property type="entry name" value="Prot_kinase_dom"/>
</dbReference>
<keyword evidence="6 10" id="KW-0067">ATP-binding</keyword>
<evidence type="ECO:0000259" key="13">
    <source>
        <dbReference type="PROSITE" id="PS50011"/>
    </source>
</evidence>
<evidence type="ECO:0000256" key="11">
    <source>
        <dbReference type="SAM" id="MobiDB-lite"/>
    </source>
</evidence>
<evidence type="ECO:0000256" key="7">
    <source>
        <dbReference type="ARBA" id="ARBA00023137"/>
    </source>
</evidence>
<dbReference type="Proteomes" id="UP000887566">
    <property type="component" value="Unplaced"/>
</dbReference>
<dbReference type="GO" id="GO:0005524">
    <property type="term" value="F:ATP binding"/>
    <property type="evidence" value="ECO:0007669"/>
    <property type="project" value="UniProtKB-UniRule"/>
</dbReference>
<dbReference type="PROSITE" id="PS50002">
    <property type="entry name" value="SH3"/>
    <property type="match status" value="1"/>
</dbReference>
<dbReference type="FunFam" id="1.10.510.10:FF:000521">
    <property type="entry name" value="Tyrosine-protein kinase pr2"/>
    <property type="match status" value="1"/>
</dbReference>
<dbReference type="InterPro" id="IPR050198">
    <property type="entry name" value="Non-receptor_tyrosine_kinases"/>
</dbReference>
<evidence type="ECO:0000259" key="12">
    <source>
        <dbReference type="PROSITE" id="PS50002"/>
    </source>
</evidence>
<feature type="domain" description="SH3" evidence="12">
    <location>
        <begin position="398"/>
        <end position="463"/>
    </location>
</feature>
<dbReference type="PRINTS" id="PR00109">
    <property type="entry name" value="TYRKINASE"/>
</dbReference>
<dbReference type="InterPro" id="IPR017441">
    <property type="entry name" value="Protein_kinase_ATP_BS"/>
</dbReference>
<dbReference type="SUPFAM" id="SSF56112">
    <property type="entry name" value="Protein kinase-like (PK-like)"/>
    <property type="match status" value="1"/>
</dbReference>
<evidence type="ECO:0000256" key="10">
    <source>
        <dbReference type="PROSITE-ProRule" id="PRU10141"/>
    </source>
</evidence>
<keyword evidence="5" id="KW-0418">Kinase</keyword>
<keyword evidence="7" id="KW-0829">Tyrosine-protein kinase</keyword>
<organism evidence="14 15">
    <name type="scientific">Plectus sambesii</name>
    <dbReference type="NCBI Taxonomy" id="2011161"/>
    <lineage>
        <taxon>Eukaryota</taxon>
        <taxon>Metazoa</taxon>
        <taxon>Ecdysozoa</taxon>
        <taxon>Nematoda</taxon>
        <taxon>Chromadorea</taxon>
        <taxon>Plectida</taxon>
        <taxon>Plectina</taxon>
        <taxon>Plectoidea</taxon>
        <taxon>Plectidae</taxon>
        <taxon>Plectus</taxon>
    </lineage>
</organism>
<dbReference type="SMART" id="SM00219">
    <property type="entry name" value="TyrKc"/>
    <property type="match status" value="1"/>
</dbReference>
<evidence type="ECO:0000256" key="1">
    <source>
        <dbReference type="ARBA" id="ARBA00011903"/>
    </source>
</evidence>
<dbReference type="CDD" id="cd09539">
    <property type="entry name" value="SAM_TNK-like"/>
    <property type="match status" value="1"/>
</dbReference>
<dbReference type="WBParaSite" id="PSAMB.scaffold910size38730.g9775.t1">
    <property type="protein sequence ID" value="PSAMB.scaffold910size38730.g9775.t1"/>
    <property type="gene ID" value="PSAMB.scaffold910size38730.g9775"/>
</dbReference>
<evidence type="ECO:0000256" key="9">
    <source>
        <dbReference type="PROSITE-ProRule" id="PRU00192"/>
    </source>
</evidence>
<feature type="binding site" evidence="10">
    <location>
        <position position="164"/>
    </location>
    <ligand>
        <name>ATP</name>
        <dbReference type="ChEBI" id="CHEBI:30616"/>
    </ligand>
</feature>